<comment type="caution">
    <text evidence="1">The sequence shown here is derived from an EMBL/GenBank/DDBJ whole genome shotgun (WGS) entry which is preliminary data.</text>
</comment>
<evidence type="ECO:0008006" key="3">
    <source>
        <dbReference type="Google" id="ProtNLM"/>
    </source>
</evidence>
<organism evidence="1 2">
    <name type="scientific">Mycobacteroides immunogenum</name>
    <dbReference type="NCBI Taxonomy" id="83262"/>
    <lineage>
        <taxon>Bacteria</taxon>
        <taxon>Bacillati</taxon>
        <taxon>Actinomycetota</taxon>
        <taxon>Actinomycetes</taxon>
        <taxon>Mycobacteriales</taxon>
        <taxon>Mycobacteriaceae</taxon>
        <taxon>Mycobacteroides</taxon>
    </lineage>
</organism>
<reference evidence="1 2" key="1">
    <citation type="submission" date="2015-09" db="EMBL/GenBank/DDBJ databases">
        <title>Genome Sequences of Mycobacterium immunogenum Isolates, Recuperated from a Chloraminated Drinking Water Distribution System Simulator Subjected to Episodes of Nitrification.</title>
        <authorList>
            <person name="Gomez-Alvarez V."/>
            <person name="Revetta R.P."/>
        </authorList>
    </citation>
    <scope>NUCLEOTIDE SEQUENCE [LARGE SCALE GENOMIC DNA]</scope>
    <source>
        <strain evidence="1 2">H076</strain>
    </source>
</reference>
<protein>
    <recommendedName>
        <fullName evidence="3">XRE family transcriptional regulator</fullName>
    </recommendedName>
</protein>
<accession>A0ABR5LP59</accession>
<dbReference type="RefSeq" id="WP_005122820.1">
    <property type="nucleotide sequence ID" value="NZ_LJFS01000025.1"/>
</dbReference>
<evidence type="ECO:0000313" key="2">
    <source>
        <dbReference type="Proteomes" id="UP000037962"/>
    </source>
</evidence>
<gene>
    <name evidence="1" type="ORF">AN912_18510</name>
</gene>
<proteinExistence type="predicted"/>
<dbReference type="Proteomes" id="UP000037962">
    <property type="component" value="Unassembled WGS sequence"/>
</dbReference>
<keyword evidence="2" id="KW-1185">Reference proteome</keyword>
<evidence type="ECO:0000313" key="1">
    <source>
        <dbReference type="EMBL" id="KPG30759.1"/>
    </source>
</evidence>
<dbReference type="EMBL" id="LJFS01000025">
    <property type="protein sequence ID" value="KPG30759.1"/>
    <property type="molecule type" value="Genomic_DNA"/>
</dbReference>
<sequence>MTLAWTEKVDELRSLGYQDWEIAKKLGNSPATFQRMALRHNKGVDDLMNTLAREEKLSRGWVS</sequence>
<name>A0ABR5LP59_9MYCO</name>